<dbReference type="SUPFAM" id="SSF55781">
    <property type="entry name" value="GAF domain-like"/>
    <property type="match status" value="1"/>
</dbReference>
<dbReference type="Gene3D" id="3.30.450.40">
    <property type="match status" value="1"/>
</dbReference>
<dbReference type="PROSITE" id="PS51832">
    <property type="entry name" value="HD_GYP"/>
    <property type="match status" value="1"/>
</dbReference>
<dbReference type="SMART" id="SM00471">
    <property type="entry name" value="HDc"/>
    <property type="match status" value="1"/>
</dbReference>
<dbReference type="Proteomes" id="UP000571701">
    <property type="component" value="Unassembled WGS sequence"/>
</dbReference>
<dbReference type="CDD" id="cd00077">
    <property type="entry name" value="HDc"/>
    <property type="match status" value="1"/>
</dbReference>
<comment type="caution">
    <text evidence="2">The sequence shown here is derived from an EMBL/GenBank/DDBJ whole genome shotgun (WGS) entry which is preliminary data.</text>
</comment>
<dbReference type="Gene3D" id="1.10.3210.10">
    <property type="entry name" value="Hypothetical protein af1432"/>
    <property type="match status" value="1"/>
</dbReference>
<dbReference type="InterPro" id="IPR029016">
    <property type="entry name" value="GAF-like_dom_sf"/>
</dbReference>
<proteinExistence type="predicted"/>
<dbReference type="PANTHER" id="PTHR45228">
    <property type="entry name" value="CYCLIC DI-GMP PHOSPHODIESTERASE TM_0186-RELATED"/>
    <property type="match status" value="1"/>
</dbReference>
<dbReference type="SUPFAM" id="SSF109604">
    <property type="entry name" value="HD-domain/PDEase-like"/>
    <property type="match status" value="1"/>
</dbReference>
<gene>
    <name evidence="2" type="ORF">H2O73_00345</name>
</gene>
<evidence type="ECO:0000313" key="3">
    <source>
        <dbReference type="Proteomes" id="UP000571701"/>
    </source>
</evidence>
<dbReference type="GO" id="GO:0008081">
    <property type="term" value="F:phosphoric diester hydrolase activity"/>
    <property type="evidence" value="ECO:0007669"/>
    <property type="project" value="UniProtKB-ARBA"/>
</dbReference>
<evidence type="ECO:0000313" key="2">
    <source>
        <dbReference type="EMBL" id="MBA5760777.1"/>
    </source>
</evidence>
<dbReference type="InterPro" id="IPR052020">
    <property type="entry name" value="Cyclic_di-GMP/3'3'-cGAMP_PDE"/>
</dbReference>
<dbReference type="AlphaFoldDB" id="A0A7W2IS55"/>
<evidence type="ECO:0000259" key="1">
    <source>
        <dbReference type="PROSITE" id="PS51832"/>
    </source>
</evidence>
<dbReference type="InterPro" id="IPR003607">
    <property type="entry name" value="HD/PDEase_dom"/>
</dbReference>
<dbReference type="RefSeq" id="WP_182105409.1">
    <property type="nucleotide sequence ID" value="NZ_JACFYF010000001.1"/>
</dbReference>
<dbReference type="Pfam" id="PF13487">
    <property type="entry name" value="HD_5"/>
    <property type="match status" value="1"/>
</dbReference>
<dbReference type="EMBL" id="JACFYF010000001">
    <property type="protein sequence ID" value="MBA5760777.1"/>
    <property type="molecule type" value="Genomic_DNA"/>
</dbReference>
<keyword evidence="3" id="KW-1185">Reference proteome</keyword>
<dbReference type="PANTHER" id="PTHR45228:SF1">
    <property type="entry name" value="CYCLIC DI-GMP PHOSPHODIESTERASE TM_0186"/>
    <property type="match status" value="1"/>
</dbReference>
<sequence>MNNHYFQTAKPLNQQLQQLMQRMHAHAPQIARVSYAKYNRDTDTLVTYADSEFQLWSELHHEKRLSKLDHLKRAAAMGIPRVIDDLAYMKHCDRIGFLLNKGYRSSAAIPCFQNHRFSGFVFLNAYEPNVFSNQSLMSLVPYIEMLQFAVESQSQVVKTIVEFADRLRTGSNLFSRDSYYHGRRMRAYTKVIAQYVAERHQLDDEQVEAIAMFAQVHDIGKTQLPESMIYNSEPFGPQELISARSHIDNGIKMMDEIVSSVGSPNHPSIALLNQIMRFQYEYLDGSGYPYGFQGEEVPLAARIVAVANIFDSMTTHKSYRQACSVTSALLELEKMVLQGKIDGQCVDALRSSQMYLKQVIQKYPEPEGWGADNTEC</sequence>
<reference evidence="2 3" key="1">
    <citation type="submission" date="2020-07" db="EMBL/GenBank/DDBJ databases">
        <title>Vibrio marinisediminis sp. nov., isolated from marine sediment.</title>
        <authorList>
            <person name="Ji X."/>
        </authorList>
    </citation>
    <scope>NUCLEOTIDE SEQUENCE [LARGE SCALE GENOMIC DNA]</scope>
    <source>
        <strain evidence="2 3">404</strain>
    </source>
</reference>
<name>A0A7W2IS55_9VIBR</name>
<organism evidence="2 3">
    <name type="scientific">Vibrio marinisediminis</name>
    <dbReference type="NCBI Taxonomy" id="2758441"/>
    <lineage>
        <taxon>Bacteria</taxon>
        <taxon>Pseudomonadati</taxon>
        <taxon>Pseudomonadota</taxon>
        <taxon>Gammaproteobacteria</taxon>
        <taxon>Vibrionales</taxon>
        <taxon>Vibrionaceae</taxon>
        <taxon>Vibrio</taxon>
    </lineage>
</organism>
<dbReference type="InterPro" id="IPR037522">
    <property type="entry name" value="HD_GYP_dom"/>
</dbReference>
<protein>
    <recommendedName>
        <fullName evidence="1">HD-GYP domain-containing protein</fullName>
    </recommendedName>
</protein>
<feature type="domain" description="HD-GYP" evidence="1">
    <location>
        <begin position="156"/>
        <end position="365"/>
    </location>
</feature>
<accession>A0A7W2IS55</accession>